<dbReference type="Pfam" id="PF03479">
    <property type="entry name" value="PCC"/>
    <property type="match status" value="1"/>
</dbReference>
<evidence type="ECO:0000313" key="3">
    <source>
        <dbReference type="EMBL" id="RBQ11827.1"/>
    </source>
</evidence>
<dbReference type="PANTHER" id="PTHR34988:SF1">
    <property type="entry name" value="DNA-BINDING PROTEIN"/>
    <property type="match status" value="1"/>
</dbReference>
<dbReference type="PROSITE" id="PS51742">
    <property type="entry name" value="PPC"/>
    <property type="match status" value="1"/>
</dbReference>
<dbReference type="CDD" id="cd11378">
    <property type="entry name" value="DUF296"/>
    <property type="match status" value="1"/>
</dbReference>
<feature type="signal peptide" evidence="1">
    <location>
        <begin position="1"/>
        <end position="23"/>
    </location>
</feature>
<feature type="domain" description="PPC" evidence="2">
    <location>
        <begin position="47"/>
        <end position="184"/>
    </location>
</feature>
<keyword evidence="4" id="KW-1185">Reference proteome</keyword>
<dbReference type="AlphaFoldDB" id="A0A366LD54"/>
<dbReference type="EMBL" id="QNQU01000001">
    <property type="protein sequence ID" value="RBQ11827.1"/>
    <property type="molecule type" value="Genomic_DNA"/>
</dbReference>
<dbReference type="InterPro" id="IPR005175">
    <property type="entry name" value="PPC_dom"/>
</dbReference>
<name>A0A366LD54_9SPHI</name>
<dbReference type="RefSeq" id="WP_113946906.1">
    <property type="nucleotide sequence ID" value="NZ_QNQU01000001.1"/>
</dbReference>
<accession>A0A366LD54</accession>
<feature type="chain" id="PRO_5016858608" evidence="1">
    <location>
        <begin position="24"/>
        <end position="186"/>
    </location>
</feature>
<dbReference type="Proteomes" id="UP000252081">
    <property type="component" value="Unassembled WGS sequence"/>
</dbReference>
<comment type="caution">
    <text evidence="3">The sequence shown here is derived from an EMBL/GenBank/DDBJ whole genome shotgun (WGS) entry which is preliminary data.</text>
</comment>
<proteinExistence type="predicted"/>
<evidence type="ECO:0000313" key="4">
    <source>
        <dbReference type="Proteomes" id="UP000252081"/>
    </source>
</evidence>
<dbReference type="SUPFAM" id="SSF117856">
    <property type="entry name" value="AF0104/ALDC/Ptd012-like"/>
    <property type="match status" value="1"/>
</dbReference>
<organism evidence="3 4">
    <name type="scientific">Pedobacter miscanthi</name>
    <dbReference type="NCBI Taxonomy" id="2259170"/>
    <lineage>
        <taxon>Bacteria</taxon>
        <taxon>Pseudomonadati</taxon>
        <taxon>Bacteroidota</taxon>
        <taxon>Sphingobacteriia</taxon>
        <taxon>Sphingobacteriales</taxon>
        <taxon>Sphingobacteriaceae</taxon>
        <taxon>Pedobacter</taxon>
    </lineage>
</organism>
<gene>
    <name evidence="3" type="ORF">DRW42_00690</name>
</gene>
<evidence type="ECO:0000256" key="1">
    <source>
        <dbReference type="SAM" id="SignalP"/>
    </source>
</evidence>
<protein>
    <submittedName>
        <fullName evidence="3">DUF296 domain-containing protein</fullName>
    </submittedName>
</protein>
<reference evidence="3 4" key="1">
    <citation type="submission" date="2018-07" db="EMBL/GenBank/DDBJ databases">
        <title>A draft genome of a endophytic bacteria, a new species of Pedobacter.</title>
        <authorList>
            <person name="Zhang Z.D."/>
            <person name="Chen Z.J."/>
        </authorList>
    </citation>
    <scope>NUCLEOTIDE SEQUENCE [LARGE SCALE GENOMIC DNA]</scope>
    <source>
        <strain evidence="3 4">RS10</strain>
    </source>
</reference>
<dbReference type="Gene3D" id="3.30.1330.80">
    <property type="entry name" value="Hypothetical protein, similar to alpha- acetolactate decarboxylase, domain 2"/>
    <property type="match status" value="1"/>
</dbReference>
<sequence length="186" mass="20363">MKKYLFTLTFIALYCIAAVKLFAQEYVAPTNPVQSGKAPKMKVKLLSTNGERKTYIIIFSNGDEVVSGLTDFAKQYKVKSAHYTAIGDAVSAKAGWYDYKKKAFKVIKIDTAEVTSFTGDIASYNGNPVAHTHFSAATSDGIVHGGHLLELIIGPTMELIITTEPTALFKKLDPDFKAAFIDPTQE</sequence>
<keyword evidence="1" id="KW-0732">Signal</keyword>
<dbReference type="PANTHER" id="PTHR34988">
    <property type="entry name" value="PROTEIN, PUTATIVE-RELATED"/>
    <property type="match status" value="1"/>
</dbReference>
<dbReference type="OrthoDB" id="9798999at2"/>
<evidence type="ECO:0000259" key="2">
    <source>
        <dbReference type="PROSITE" id="PS51742"/>
    </source>
</evidence>